<dbReference type="InterPro" id="IPR052514">
    <property type="entry name" value="SAM-dependent_MTase"/>
</dbReference>
<dbReference type="NCBIfam" id="TIGR01444">
    <property type="entry name" value="fkbM_fam"/>
    <property type="match status" value="1"/>
</dbReference>
<organism evidence="2 3">
    <name type="scientific">Streptomyces monticola</name>
    <dbReference type="NCBI Taxonomy" id="2666263"/>
    <lineage>
        <taxon>Bacteria</taxon>
        <taxon>Bacillati</taxon>
        <taxon>Actinomycetota</taxon>
        <taxon>Actinomycetes</taxon>
        <taxon>Kitasatosporales</taxon>
        <taxon>Streptomycetaceae</taxon>
        <taxon>Streptomyces</taxon>
    </lineage>
</organism>
<feature type="domain" description="Methyltransferase FkbM" evidence="1">
    <location>
        <begin position="99"/>
        <end position="231"/>
    </location>
</feature>
<keyword evidence="2" id="KW-0808">Transferase</keyword>
<evidence type="ECO:0000313" key="2">
    <source>
        <dbReference type="EMBL" id="MFC7304143.1"/>
    </source>
</evidence>
<dbReference type="GO" id="GO:0008168">
    <property type="term" value="F:methyltransferase activity"/>
    <property type="evidence" value="ECO:0007669"/>
    <property type="project" value="UniProtKB-KW"/>
</dbReference>
<dbReference type="RefSeq" id="WP_381828040.1">
    <property type="nucleotide sequence ID" value="NZ_JBHTCF010000002.1"/>
</dbReference>
<comment type="caution">
    <text evidence="2">The sequence shown here is derived from an EMBL/GenBank/DDBJ whole genome shotgun (WGS) entry which is preliminary data.</text>
</comment>
<dbReference type="GO" id="GO:0032259">
    <property type="term" value="P:methylation"/>
    <property type="evidence" value="ECO:0007669"/>
    <property type="project" value="UniProtKB-KW"/>
</dbReference>
<sequence>MSPTLMRTGSDLFLGVPGLQRAVRAAALQGLLPRQVWGRLHPTGGWTLRAPDGHPFRYISSKDDILARSLIWTNMRHWEETTIPVFYALAQQVRCFADFGAFSGIYTLLACRANPSLRAVAVEPNPGAAAMLRRNIEANDLTGRVTISDHALSDSPGRTHLGIPADTTAASLLAAPNATHTVEVEVTTGDELLKGLPVDLVKIDVEGLEPQVLRGMARTIAAHHPAIIAECLSKQALDTLCETARELGYHHIHHLSSTGPVPVTDDLVPPDSYANFLITYEPMRLTHVR</sequence>
<accession>A0ABW2JF25</accession>
<proteinExistence type="predicted"/>
<evidence type="ECO:0000313" key="3">
    <source>
        <dbReference type="Proteomes" id="UP001596523"/>
    </source>
</evidence>
<dbReference type="PANTHER" id="PTHR34203">
    <property type="entry name" value="METHYLTRANSFERASE, FKBM FAMILY PROTEIN"/>
    <property type="match status" value="1"/>
</dbReference>
<dbReference type="PANTHER" id="PTHR34203:SF15">
    <property type="entry name" value="SLL1173 PROTEIN"/>
    <property type="match status" value="1"/>
</dbReference>
<dbReference type="InterPro" id="IPR006342">
    <property type="entry name" value="FkbM_mtfrase"/>
</dbReference>
<keyword evidence="2" id="KW-0489">Methyltransferase</keyword>
<name>A0ABW2JF25_9ACTN</name>
<reference evidence="3" key="1">
    <citation type="journal article" date="2019" name="Int. J. Syst. Evol. Microbiol.">
        <title>The Global Catalogue of Microorganisms (GCM) 10K type strain sequencing project: providing services to taxonomists for standard genome sequencing and annotation.</title>
        <authorList>
            <consortium name="The Broad Institute Genomics Platform"/>
            <consortium name="The Broad Institute Genome Sequencing Center for Infectious Disease"/>
            <person name="Wu L."/>
            <person name="Ma J."/>
        </authorList>
    </citation>
    <scope>NUCLEOTIDE SEQUENCE [LARGE SCALE GENOMIC DNA]</scope>
    <source>
        <strain evidence="3">SYNS20</strain>
    </source>
</reference>
<dbReference type="Pfam" id="PF05050">
    <property type="entry name" value="Methyltransf_21"/>
    <property type="match status" value="1"/>
</dbReference>
<dbReference type="EMBL" id="JBHTCF010000002">
    <property type="protein sequence ID" value="MFC7304143.1"/>
    <property type="molecule type" value="Genomic_DNA"/>
</dbReference>
<dbReference type="Proteomes" id="UP001596523">
    <property type="component" value="Unassembled WGS sequence"/>
</dbReference>
<protein>
    <submittedName>
        <fullName evidence="2">FkbM family methyltransferase</fullName>
    </submittedName>
</protein>
<dbReference type="InterPro" id="IPR029063">
    <property type="entry name" value="SAM-dependent_MTases_sf"/>
</dbReference>
<gene>
    <name evidence="2" type="ORF">ACFQVC_07950</name>
</gene>
<dbReference type="Gene3D" id="3.40.50.150">
    <property type="entry name" value="Vaccinia Virus protein VP39"/>
    <property type="match status" value="1"/>
</dbReference>
<dbReference type="SUPFAM" id="SSF53335">
    <property type="entry name" value="S-adenosyl-L-methionine-dependent methyltransferases"/>
    <property type="match status" value="1"/>
</dbReference>
<evidence type="ECO:0000259" key="1">
    <source>
        <dbReference type="Pfam" id="PF05050"/>
    </source>
</evidence>
<keyword evidence="3" id="KW-1185">Reference proteome</keyword>